<sequence>MKLIVVMSVEDVKDSILAILQKASVPVLSMVDTKGMKPAVSLAFAASWLGKEKQIYNSLLYFSFTDEEKANRVVSLIDEYNNQEKCIFPAHAFVLPVENSSLK</sequence>
<dbReference type="SUPFAM" id="SSF54913">
    <property type="entry name" value="GlnB-like"/>
    <property type="match status" value="1"/>
</dbReference>
<protein>
    <recommendedName>
        <fullName evidence="3">Nitrogen regulatory protein P-II family</fullName>
    </recommendedName>
</protein>
<evidence type="ECO:0000313" key="1">
    <source>
        <dbReference type="EMBL" id="SKB27515.1"/>
    </source>
</evidence>
<gene>
    <name evidence="1" type="ORF">SAMN05660349_00242</name>
</gene>
<dbReference type="EMBL" id="FUYQ01000001">
    <property type="protein sequence ID" value="SKB27515.1"/>
    <property type="molecule type" value="Genomic_DNA"/>
</dbReference>
<dbReference type="RefSeq" id="WP_079681994.1">
    <property type="nucleotide sequence ID" value="NZ_FUYQ01000001.1"/>
</dbReference>
<keyword evidence="2" id="KW-1185">Reference proteome</keyword>
<name>A0A1T4ZY39_9BACT</name>
<evidence type="ECO:0000313" key="2">
    <source>
        <dbReference type="Proteomes" id="UP000190852"/>
    </source>
</evidence>
<dbReference type="Proteomes" id="UP000190852">
    <property type="component" value="Unassembled WGS sequence"/>
</dbReference>
<organism evidence="1 2">
    <name type="scientific">Parabacteroides chartae</name>
    <dbReference type="NCBI Taxonomy" id="1037355"/>
    <lineage>
        <taxon>Bacteria</taxon>
        <taxon>Pseudomonadati</taxon>
        <taxon>Bacteroidota</taxon>
        <taxon>Bacteroidia</taxon>
        <taxon>Bacteroidales</taxon>
        <taxon>Tannerellaceae</taxon>
        <taxon>Parabacteroides</taxon>
    </lineage>
</organism>
<reference evidence="2" key="1">
    <citation type="submission" date="2017-02" db="EMBL/GenBank/DDBJ databases">
        <authorList>
            <person name="Varghese N."/>
            <person name="Submissions S."/>
        </authorList>
    </citation>
    <scope>NUCLEOTIDE SEQUENCE [LARGE SCALE GENOMIC DNA]</scope>
    <source>
        <strain evidence="2">DSM 24967</strain>
    </source>
</reference>
<dbReference type="AlphaFoldDB" id="A0A1T4ZY39"/>
<dbReference type="InterPro" id="IPR011322">
    <property type="entry name" value="N-reg_PII-like_a/b"/>
</dbReference>
<accession>A0A1T4ZY39</accession>
<proteinExistence type="predicted"/>
<evidence type="ECO:0008006" key="3">
    <source>
        <dbReference type="Google" id="ProtNLM"/>
    </source>
</evidence>